<dbReference type="RefSeq" id="WP_115810769.1">
    <property type="nucleotide sequence ID" value="NZ_QUNI01000002.1"/>
</dbReference>
<dbReference type="Pfam" id="PF13692">
    <property type="entry name" value="Glyco_trans_1_4"/>
    <property type="match status" value="1"/>
</dbReference>
<name>A0A3E0ETK0_9FLAO</name>
<proteinExistence type="predicted"/>
<dbReference type="PANTHER" id="PTHR12526">
    <property type="entry name" value="GLYCOSYLTRANSFERASE"/>
    <property type="match status" value="1"/>
</dbReference>
<dbReference type="SUPFAM" id="SSF53756">
    <property type="entry name" value="UDP-Glycosyltransferase/glycogen phosphorylase"/>
    <property type="match status" value="1"/>
</dbReference>
<dbReference type="PANTHER" id="PTHR12526:SF630">
    <property type="entry name" value="GLYCOSYLTRANSFERASE"/>
    <property type="match status" value="1"/>
</dbReference>
<dbReference type="Gene3D" id="3.40.50.2000">
    <property type="entry name" value="Glycogen Phosphorylase B"/>
    <property type="match status" value="1"/>
</dbReference>
<protein>
    <submittedName>
        <fullName evidence="1">Glycosyl transferase family 1</fullName>
    </submittedName>
</protein>
<dbReference type="GO" id="GO:0016740">
    <property type="term" value="F:transferase activity"/>
    <property type="evidence" value="ECO:0007669"/>
    <property type="project" value="UniProtKB-KW"/>
</dbReference>
<keyword evidence="1" id="KW-0808">Transferase</keyword>
<reference evidence="1 2" key="1">
    <citation type="submission" date="2018-08" db="EMBL/GenBank/DDBJ databases">
        <title>Genomic Encyclopedia of Archaeal and Bacterial Type Strains, Phase II (KMG-II): from individual species to whole genera.</title>
        <authorList>
            <person name="Goeker M."/>
        </authorList>
    </citation>
    <scope>NUCLEOTIDE SEQUENCE [LARGE SCALE GENOMIC DNA]</scope>
    <source>
        <strain evidence="1 2">DSM 100880</strain>
    </source>
</reference>
<evidence type="ECO:0000313" key="2">
    <source>
        <dbReference type="Proteomes" id="UP000257136"/>
    </source>
</evidence>
<comment type="caution">
    <text evidence="1">The sequence shown here is derived from an EMBL/GenBank/DDBJ whole genome shotgun (WGS) entry which is preliminary data.</text>
</comment>
<dbReference type="OrthoDB" id="9807209at2"/>
<dbReference type="Proteomes" id="UP000257136">
    <property type="component" value="Unassembled WGS sequence"/>
</dbReference>
<sequence length="406" mass="47548">MGIFKDIKRYFKKRTLLKNQLDHYIPNYNNYNPLNKTIVFISRSMLTPDKDSGSNRLKEIIISFIEQGYNSIICTENAYISDKYINYFSDLGAIVYIESNQYKNYFEFLKAVPKIDYVWYYGPNTLKDNFYKIAKILPNSKSIYDMVDIHFLRYQRVIQLEPTRISHKTKYKKYFEIETKLSQKTDYIITISDIEKEVMAKYVDPNKLITISNIHYPKIKIEDTLPFEKRKDILFIGSSHTPNIDAIYYLYNEIMPLVWKKIPDLKVNIIGSVNNEVKEIEHPNFAFLGYVENIDDSFISNKFMIAPLRYGAGVKGKVGQAFEYYLPVITSSIGAEGMHLTHNKNALIEDTKEGFAESIIELYTNKNLWLKLQNNSEESLHPFSKEILKKTLIKLNQSNNGTHYFT</sequence>
<keyword evidence="2" id="KW-1185">Reference proteome</keyword>
<dbReference type="AlphaFoldDB" id="A0A3E0ETK0"/>
<evidence type="ECO:0000313" key="1">
    <source>
        <dbReference type="EMBL" id="REH01114.1"/>
    </source>
</evidence>
<gene>
    <name evidence="1" type="ORF">C8P67_102373</name>
</gene>
<accession>A0A3E0ETK0</accession>
<organism evidence="1 2">
    <name type="scientific">Flavobacterium aquicola</name>
    <dbReference type="NCBI Taxonomy" id="1682742"/>
    <lineage>
        <taxon>Bacteria</taxon>
        <taxon>Pseudomonadati</taxon>
        <taxon>Bacteroidota</taxon>
        <taxon>Flavobacteriia</taxon>
        <taxon>Flavobacteriales</taxon>
        <taxon>Flavobacteriaceae</taxon>
        <taxon>Flavobacterium</taxon>
    </lineage>
</organism>
<dbReference type="EMBL" id="QUNI01000002">
    <property type="protein sequence ID" value="REH01114.1"/>
    <property type="molecule type" value="Genomic_DNA"/>
</dbReference>